<proteinExistence type="predicted"/>
<dbReference type="RefSeq" id="WP_238208560.1">
    <property type="nucleotide sequence ID" value="NZ_JBHTND010000030.1"/>
</dbReference>
<dbReference type="Proteomes" id="UP001597176">
    <property type="component" value="Unassembled WGS sequence"/>
</dbReference>
<evidence type="ECO:0000256" key="1">
    <source>
        <dbReference type="SAM" id="MobiDB-lite"/>
    </source>
</evidence>
<protein>
    <submittedName>
        <fullName evidence="2">Uncharacterized protein</fullName>
    </submittedName>
</protein>
<accession>A0ABW3X1W9</accession>
<gene>
    <name evidence="2" type="ORF">ACFQ4G_18025</name>
</gene>
<feature type="region of interest" description="Disordered" evidence="1">
    <location>
        <begin position="39"/>
        <end position="70"/>
    </location>
</feature>
<evidence type="ECO:0000313" key="3">
    <source>
        <dbReference type="Proteomes" id="UP001597176"/>
    </source>
</evidence>
<comment type="caution">
    <text evidence="2">The sequence shown here is derived from an EMBL/GenBank/DDBJ whole genome shotgun (WGS) entry which is preliminary data.</text>
</comment>
<feature type="compositionally biased region" description="Polar residues" evidence="1">
    <location>
        <begin position="49"/>
        <end position="59"/>
    </location>
</feature>
<keyword evidence="3" id="KW-1185">Reference proteome</keyword>
<sequence>MCFGGGSKSTNNVNTPAYAATPEAGAKAVIEERVTAPSIGPAATGLSDRPTQADFTSTPRGGAGLSVKGM</sequence>
<evidence type="ECO:0000313" key="2">
    <source>
        <dbReference type="EMBL" id="MFD1303473.1"/>
    </source>
</evidence>
<organism evidence="2 3">
    <name type="scientific">Methylobacterium marchantiae</name>
    <dbReference type="NCBI Taxonomy" id="600331"/>
    <lineage>
        <taxon>Bacteria</taxon>
        <taxon>Pseudomonadati</taxon>
        <taxon>Pseudomonadota</taxon>
        <taxon>Alphaproteobacteria</taxon>
        <taxon>Hyphomicrobiales</taxon>
        <taxon>Methylobacteriaceae</taxon>
        <taxon>Methylobacterium</taxon>
    </lineage>
</organism>
<reference evidence="3" key="1">
    <citation type="journal article" date="2019" name="Int. J. Syst. Evol. Microbiol.">
        <title>The Global Catalogue of Microorganisms (GCM) 10K type strain sequencing project: providing services to taxonomists for standard genome sequencing and annotation.</title>
        <authorList>
            <consortium name="The Broad Institute Genomics Platform"/>
            <consortium name="The Broad Institute Genome Sequencing Center for Infectious Disease"/>
            <person name="Wu L."/>
            <person name="Ma J."/>
        </authorList>
    </citation>
    <scope>NUCLEOTIDE SEQUENCE [LARGE SCALE GENOMIC DNA]</scope>
    <source>
        <strain evidence="3">CCUG 56108</strain>
    </source>
</reference>
<dbReference type="EMBL" id="JBHTND010000030">
    <property type="protein sequence ID" value="MFD1303473.1"/>
    <property type="molecule type" value="Genomic_DNA"/>
</dbReference>
<name>A0ABW3X1W9_9HYPH</name>